<evidence type="ECO:0000313" key="2">
    <source>
        <dbReference type="Proteomes" id="UP000537131"/>
    </source>
</evidence>
<name>A0A7Y0EH45_9CLOT</name>
<protein>
    <submittedName>
        <fullName evidence="1">Esterase family protein</fullName>
    </submittedName>
</protein>
<accession>A0A7Y0EH45</accession>
<dbReference type="Gene3D" id="3.40.50.1820">
    <property type="entry name" value="alpha/beta hydrolase"/>
    <property type="match status" value="1"/>
</dbReference>
<dbReference type="Pfam" id="PF00756">
    <property type="entry name" value="Esterase"/>
    <property type="match status" value="1"/>
</dbReference>
<dbReference type="InterPro" id="IPR000801">
    <property type="entry name" value="Esterase-like"/>
</dbReference>
<dbReference type="SUPFAM" id="SSF53474">
    <property type="entry name" value="alpha/beta-Hydrolases"/>
    <property type="match status" value="1"/>
</dbReference>
<dbReference type="InterPro" id="IPR014756">
    <property type="entry name" value="Ig_E-set"/>
</dbReference>
<evidence type="ECO:0000313" key="1">
    <source>
        <dbReference type="EMBL" id="NMM63027.1"/>
    </source>
</evidence>
<proteinExistence type="predicted"/>
<comment type="caution">
    <text evidence="1">The sequence shown here is derived from an EMBL/GenBank/DDBJ whole genome shotgun (WGS) entry which is preliminary data.</text>
</comment>
<dbReference type="PANTHER" id="PTHR48098">
    <property type="entry name" value="ENTEROCHELIN ESTERASE-RELATED"/>
    <property type="match status" value="1"/>
</dbReference>
<dbReference type="InterPro" id="IPR013783">
    <property type="entry name" value="Ig-like_fold"/>
</dbReference>
<sequence>MIKNNLETELIKKLKFNIQIDEKKALNEFLEFLKEKGNPIIEPIIDEIDYSLVTIFHFAEQQINNVLIISQILPALTDENIEEHLLKRIRDTNLWYGTYKVRNDIKFSYNLFPNDSLLIRCKERCKNMRADKFNKNKLTFNRPGSFKVEIPYVKMPNSGENLWLEERIDIPKGTITKYEFESSYFIEPRGINVYKPSGYNKDSSPYGFITLTDGYDYINVLKAEQVLNNLIADKKILPIVAIFIDSTDKRSEDLSCNDLFCNSVVNEMIPWLREKYNLSKDPQKAVIGGLSLGGLTATYMGLKHSEVFGNVLCQSGSFWYKPIKSDKKKECKVELEKRSSELDCWMSEQIKLSPKLPLKFYMNIGVLENKKTMINNSLNVKNTLESLDYHVDFEFFKSGHDYLSWGQMLATGLITLIGYQDDTE</sequence>
<dbReference type="EMBL" id="JABBNI010000017">
    <property type="protein sequence ID" value="NMM63027.1"/>
    <property type="molecule type" value="Genomic_DNA"/>
</dbReference>
<dbReference type="PANTHER" id="PTHR48098:SF3">
    <property type="entry name" value="IRON(III) ENTEROBACTIN ESTERASE"/>
    <property type="match status" value="1"/>
</dbReference>
<dbReference type="InterPro" id="IPR050583">
    <property type="entry name" value="Mycobacterial_A85_antigen"/>
</dbReference>
<keyword evidence="2" id="KW-1185">Reference proteome</keyword>
<dbReference type="Gene3D" id="2.60.40.10">
    <property type="entry name" value="Immunoglobulins"/>
    <property type="match status" value="1"/>
</dbReference>
<dbReference type="RefSeq" id="WP_169297633.1">
    <property type="nucleotide sequence ID" value="NZ_JABBNI010000017.1"/>
</dbReference>
<gene>
    <name evidence="1" type="ORF">HBE96_10000</name>
</gene>
<dbReference type="InterPro" id="IPR029058">
    <property type="entry name" value="AB_hydrolase_fold"/>
</dbReference>
<dbReference type="Proteomes" id="UP000537131">
    <property type="component" value="Unassembled WGS sequence"/>
</dbReference>
<dbReference type="SUPFAM" id="SSF81296">
    <property type="entry name" value="E set domains"/>
    <property type="match status" value="1"/>
</dbReference>
<dbReference type="AlphaFoldDB" id="A0A7Y0EH45"/>
<reference evidence="1 2" key="1">
    <citation type="submission" date="2020-06" db="EMBL/GenBank/DDBJ databases">
        <title>Complete Genome Sequence of Clostridium muelleri sp. nov. P21T, an Acid-Alcohol Producing Acetogen Isolated from Old Hay.</title>
        <authorList>
            <person name="Duncan K.E."/>
            <person name="Tanner R.S."/>
        </authorList>
    </citation>
    <scope>NUCLEOTIDE SEQUENCE [LARGE SCALE GENOMIC DNA]</scope>
    <source>
        <strain evidence="1 2">P21</strain>
    </source>
</reference>
<organism evidence="1 2">
    <name type="scientific">Clostridium muellerianum</name>
    <dbReference type="NCBI Taxonomy" id="2716538"/>
    <lineage>
        <taxon>Bacteria</taxon>
        <taxon>Bacillati</taxon>
        <taxon>Bacillota</taxon>
        <taxon>Clostridia</taxon>
        <taxon>Eubacteriales</taxon>
        <taxon>Clostridiaceae</taxon>
        <taxon>Clostridium</taxon>
    </lineage>
</organism>